<accession>A0A6J4H972</accession>
<dbReference type="EMBL" id="CADCTE010000023">
    <property type="protein sequence ID" value="CAA9216880.1"/>
    <property type="molecule type" value="Genomic_DNA"/>
</dbReference>
<feature type="compositionally biased region" description="Basic and acidic residues" evidence="1">
    <location>
        <begin position="24"/>
        <end position="36"/>
    </location>
</feature>
<reference evidence="2" key="1">
    <citation type="submission" date="2020-02" db="EMBL/GenBank/DDBJ databases">
        <authorList>
            <person name="Meier V. D."/>
        </authorList>
    </citation>
    <scope>NUCLEOTIDE SEQUENCE</scope>
    <source>
        <strain evidence="2">AVDCRST_MAG83</strain>
    </source>
</reference>
<feature type="region of interest" description="Disordered" evidence="1">
    <location>
        <begin position="24"/>
        <end position="54"/>
    </location>
</feature>
<organism evidence="2">
    <name type="scientific">uncultured Arthrobacter sp</name>
    <dbReference type="NCBI Taxonomy" id="114050"/>
    <lineage>
        <taxon>Bacteria</taxon>
        <taxon>Bacillati</taxon>
        <taxon>Actinomycetota</taxon>
        <taxon>Actinomycetes</taxon>
        <taxon>Micrococcales</taxon>
        <taxon>Micrococcaceae</taxon>
        <taxon>Arthrobacter</taxon>
        <taxon>environmental samples</taxon>
    </lineage>
</organism>
<evidence type="ECO:0000313" key="2">
    <source>
        <dbReference type="EMBL" id="CAA9216880.1"/>
    </source>
</evidence>
<gene>
    <name evidence="2" type="ORF">AVDCRST_MAG83-254</name>
</gene>
<sequence>MLNQPAEYFLHLHAAEQSRFLAAAEHRRNAERRRAGTADPLRPGPAHSFRPQAWGPDLLRRLGFRRPPARAGRSSAALLTGPMRPVAPDCCP</sequence>
<dbReference type="AlphaFoldDB" id="A0A6J4H972"/>
<feature type="compositionally biased region" description="Low complexity" evidence="1">
    <location>
        <begin position="70"/>
        <end position="79"/>
    </location>
</feature>
<name>A0A6J4H972_9MICC</name>
<dbReference type="RefSeq" id="WP_294564041.1">
    <property type="nucleotide sequence ID" value="NZ_CADCTE010000023.1"/>
</dbReference>
<evidence type="ECO:0000256" key="1">
    <source>
        <dbReference type="SAM" id="MobiDB-lite"/>
    </source>
</evidence>
<feature type="region of interest" description="Disordered" evidence="1">
    <location>
        <begin position="70"/>
        <end position="92"/>
    </location>
</feature>
<proteinExistence type="predicted"/>
<protein>
    <submittedName>
        <fullName evidence="2">Uncharacterized protein</fullName>
    </submittedName>
</protein>